<evidence type="ECO:0000313" key="3">
    <source>
        <dbReference type="EMBL" id="NNG39682.1"/>
    </source>
</evidence>
<dbReference type="EMBL" id="JABENB010000001">
    <property type="protein sequence ID" value="NNG39682.1"/>
    <property type="molecule type" value="Genomic_DNA"/>
</dbReference>
<evidence type="ECO:0000256" key="1">
    <source>
        <dbReference type="SAM" id="MobiDB-lite"/>
    </source>
</evidence>
<feature type="compositionally biased region" description="Basic and acidic residues" evidence="1">
    <location>
        <begin position="239"/>
        <end position="255"/>
    </location>
</feature>
<dbReference type="Proteomes" id="UP000557772">
    <property type="component" value="Unassembled WGS sequence"/>
</dbReference>
<accession>A0A849ASI4</accession>
<dbReference type="AlphaFoldDB" id="A0A849ASI4"/>
<evidence type="ECO:0000256" key="2">
    <source>
        <dbReference type="SAM" id="Phobius"/>
    </source>
</evidence>
<dbReference type="Pfam" id="PF13829">
    <property type="entry name" value="DUF4191"/>
    <property type="match status" value="1"/>
</dbReference>
<sequence>MSSAPEPAKKSRFSRQPKDPNNPGRLSQFATLWKASIKQNPLIPLWMAAAFIVVFLVVTFLLHLIFDSYIYTGIIGIIFGLLAALIVFGRLAERAAYGALDGQAGGTSAVLQGLRRGWYYEQEPVAAEAGRARKMSELSNAAMVFRAVGKPGVVLIGEGPSGAARKLLESERKRVSRVAGAEVPVHLLRVGAGDDTVKVGELTKTMNKLDKKLTDAEVQAVNKRLRALGATKPPIPKGMDPRNAPRMDRKALRGR</sequence>
<feature type="region of interest" description="Disordered" evidence="1">
    <location>
        <begin position="1"/>
        <end position="24"/>
    </location>
</feature>
<dbReference type="RefSeq" id="WP_171154645.1">
    <property type="nucleotide sequence ID" value="NZ_JABENB010000001.1"/>
</dbReference>
<protein>
    <submittedName>
        <fullName evidence="3">DUF4191 domain-containing protein</fullName>
    </submittedName>
</protein>
<comment type="caution">
    <text evidence="3">The sequence shown here is derived from an EMBL/GenBank/DDBJ whole genome shotgun (WGS) entry which is preliminary data.</text>
</comment>
<feature type="transmembrane region" description="Helical" evidence="2">
    <location>
        <begin position="68"/>
        <end position="88"/>
    </location>
</feature>
<keyword evidence="2" id="KW-0472">Membrane</keyword>
<proteinExistence type="predicted"/>
<feature type="transmembrane region" description="Helical" evidence="2">
    <location>
        <begin position="42"/>
        <end position="62"/>
    </location>
</feature>
<evidence type="ECO:0000313" key="4">
    <source>
        <dbReference type="Proteomes" id="UP000557772"/>
    </source>
</evidence>
<keyword evidence="4" id="KW-1185">Reference proteome</keyword>
<organism evidence="3 4">
    <name type="scientific">Flexivirga aerilata</name>
    <dbReference type="NCBI Taxonomy" id="1656889"/>
    <lineage>
        <taxon>Bacteria</taxon>
        <taxon>Bacillati</taxon>
        <taxon>Actinomycetota</taxon>
        <taxon>Actinomycetes</taxon>
        <taxon>Micrococcales</taxon>
        <taxon>Dermacoccaceae</taxon>
        <taxon>Flexivirga</taxon>
    </lineage>
</organism>
<keyword evidence="2" id="KW-1133">Transmembrane helix</keyword>
<dbReference type="InterPro" id="IPR025445">
    <property type="entry name" value="DUF4191"/>
</dbReference>
<keyword evidence="2" id="KW-0812">Transmembrane</keyword>
<gene>
    <name evidence="3" type="ORF">HJ588_10410</name>
</gene>
<feature type="region of interest" description="Disordered" evidence="1">
    <location>
        <begin position="228"/>
        <end position="255"/>
    </location>
</feature>
<name>A0A849ASI4_9MICO</name>
<reference evidence="3 4" key="1">
    <citation type="submission" date="2020-05" db="EMBL/GenBank/DDBJ databases">
        <title>Flexivirga sp. ID2601S isolated from air conditioner.</title>
        <authorList>
            <person name="Kim D.H."/>
        </authorList>
    </citation>
    <scope>NUCLEOTIDE SEQUENCE [LARGE SCALE GENOMIC DNA]</scope>
    <source>
        <strain evidence="3 4">ID2601S</strain>
    </source>
</reference>